<dbReference type="InterPro" id="IPR018763">
    <property type="entry name" value="DUF2334"/>
</dbReference>
<comment type="caution">
    <text evidence="2">The sequence shown here is derived from an EMBL/GenBank/DDBJ whole genome shotgun (WGS) entry which is preliminary data.</text>
</comment>
<protein>
    <submittedName>
        <fullName evidence="2">DUF2334 domain-containing protein</fullName>
    </submittedName>
</protein>
<dbReference type="Pfam" id="PF10096">
    <property type="entry name" value="DUF2334"/>
    <property type="match status" value="1"/>
</dbReference>
<dbReference type="EMBL" id="JAAIKC010000001">
    <property type="protein sequence ID" value="NEW04972.1"/>
    <property type="molecule type" value="Genomic_DNA"/>
</dbReference>
<proteinExistence type="predicted"/>
<evidence type="ECO:0000256" key="1">
    <source>
        <dbReference type="SAM" id="Phobius"/>
    </source>
</evidence>
<dbReference type="CDD" id="cd10923">
    <property type="entry name" value="CE4_COG5298"/>
    <property type="match status" value="1"/>
</dbReference>
<accession>A0A6G3ZS55</accession>
<dbReference type="GO" id="GO:0005975">
    <property type="term" value="P:carbohydrate metabolic process"/>
    <property type="evidence" value="ECO:0007669"/>
    <property type="project" value="InterPro"/>
</dbReference>
<sequence length="563" mass="64209">MSTAFSNSPNPIDPKVLVIYSADSDSINESVRLLDLLLGQFAQNVSFKEDESVTSNDLQNITHLVYYGGIAKKLPAPTIQLITEFKGQTLAIGENVDQLSSRFSFMTTRSETAINQISKVDPSTKEPIFQLLEVNYPITQVELKQGTTLFQGWRGDLSFPLFIQYENSAYYASHNLYNPFNLYLSEGLASFFGKPLRSERLASIRLEDVHPQSDPKLLKETGDYLADKGIPFMIALIPVYTNPETKKQYHLSDSPQIVEVLRYLQDRGASILLHGYTHQYRSTETGEGFEFWDVRNNTPIWGPSDSDTKVKKRFEFSSKDHYDSYMEGLQAFEETYVNSRIESGIRELTDLGLYPLGFEAPHYVMSQAGYEIVSHYFNYLLGQTQISDNDWEHMGVSPYQSAPTFLHGMTLLPETIGFYDNTSLTPESDLDQKISEMLFIQDGMLGMFYHPYLGLDKLETLISHVEHIPNLNWLDLRKMNASVRTPNLTITTDPQGQINYRNASPHSEQQQVVQTIKRLGSVEVILWGIAILVTIMVLLFILYTFSMRMNLRKQLFEERNISG</sequence>
<dbReference type="Gene3D" id="3.20.20.370">
    <property type="entry name" value="Glycoside hydrolase/deacetylase"/>
    <property type="match status" value="1"/>
</dbReference>
<dbReference type="SUPFAM" id="SSF88713">
    <property type="entry name" value="Glycoside hydrolase/deacetylase"/>
    <property type="match status" value="1"/>
</dbReference>
<dbReference type="RefSeq" id="WP_163940884.1">
    <property type="nucleotide sequence ID" value="NZ_JAAIKC010000001.1"/>
</dbReference>
<dbReference type="AlphaFoldDB" id="A0A6G3ZS55"/>
<gene>
    <name evidence="2" type="ORF">GK047_02930</name>
</gene>
<reference evidence="2" key="1">
    <citation type="submission" date="2020-02" db="EMBL/GenBank/DDBJ databases">
        <authorList>
            <person name="Shen X.-R."/>
            <person name="Zhang Y.-X."/>
        </authorList>
    </citation>
    <scope>NUCLEOTIDE SEQUENCE</scope>
    <source>
        <strain evidence="2">SYP-B3998</strain>
    </source>
</reference>
<feature type="transmembrane region" description="Helical" evidence="1">
    <location>
        <begin position="524"/>
        <end position="545"/>
    </location>
</feature>
<dbReference type="InterPro" id="IPR011330">
    <property type="entry name" value="Glyco_hydro/deAcase_b/a-brl"/>
</dbReference>
<evidence type="ECO:0000313" key="2">
    <source>
        <dbReference type="EMBL" id="NEW04972.1"/>
    </source>
</evidence>
<organism evidence="2">
    <name type="scientific">Paenibacillus sp. SYP-B3998</name>
    <dbReference type="NCBI Taxonomy" id="2678564"/>
    <lineage>
        <taxon>Bacteria</taxon>
        <taxon>Bacillati</taxon>
        <taxon>Bacillota</taxon>
        <taxon>Bacilli</taxon>
        <taxon>Bacillales</taxon>
        <taxon>Paenibacillaceae</taxon>
        <taxon>Paenibacillus</taxon>
    </lineage>
</organism>
<keyword evidence="1" id="KW-0472">Membrane</keyword>
<keyword evidence="1" id="KW-0812">Transmembrane</keyword>
<name>A0A6G3ZS55_9BACL</name>
<keyword evidence="1" id="KW-1133">Transmembrane helix</keyword>